<dbReference type="RefSeq" id="WP_132937643.1">
    <property type="nucleotide sequence ID" value="NZ_CP119676.1"/>
</dbReference>
<keyword evidence="2" id="KW-0963">Cytoplasm</keyword>
<dbReference type="SFLD" id="SFLDG01082">
    <property type="entry name" value="B12-binding_domain_containing"/>
    <property type="match status" value="1"/>
</dbReference>
<comment type="subcellular location">
    <subcellularLocation>
        <location evidence="2">Cytoplasm</location>
    </subcellularLocation>
</comment>
<evidence type="ECO:0000259" key="3">
    <source>
        <dbReference type="PROSITE" id="PS51918"/>
    </source>
</evidence>
<keyword evidence="2" id="KW-0408">Iron</keyword>
<sequence>MTDEAIALYIHWPFCLSKCPYCDFNSHASDRAAIDQARWRDALLREVDHYAVLCPGRPLGSLFFGGGTPSLMDPETVRALIARARRHWPWNGDIEITLEANPTSVETARLEAFRDAGVNRVSLGVQSLDDDALRFLGRGHSAAEALRAVRTAADHFDRFSFDLIYARPEQTPKDWRDELGRALDVAGGHLSLYQLTIEPGTAYFRDGVTTADEDAAATLFEITQQLCADAGLPAYEISNHARPDQQSRHNLTYWRGGEYIGVGPGAHGRILQDGRTHATHQIATPARWLERVDQRGHGTAKSTPLDASQRRDELVMTGLRLSAGIDRERFERQTGAPILDVFSRSAVNTLIEGGFITLDNRALRATPAGLLRLNGVIATLLA</sequence>
<comment type="similarity">
    <text evidence="1">Belongs to the anaerobic coproporphyrinogen-III oxidase family. HemW subfamily.</text>
</comment>
<protein>
    <recommendedName>
        <fullName evidence="2">Heme chaperone HemW</fullName>
    </recommendedName>
</protein>
<dbReference type="GO" id="GO:0004109">
    <property type="term" value="F:coproporphyrinogen oxidase activity"/>
    <property type="evidence" value="ECO:0007669"/>
    <property type="project" value="InterPro"/>
</dbReference>
<dbReference type="GO" id="GO:0051539">
    <property type="term" value="F:4 iron, 4 sulfur cluster binding"/>
    <property type="evidence" value="ECO:0007669"/>
    <property type="project" value="UniProtKB-UniRule"/>
</dbReference>
<dbReference type="PANTHER" id="PTHR13932:SF5">
    <property type="entry name" value="RADICAL S-ADENOSYL METHIONINE DOMAIN-CONTAINING PROTEIN 1, MITOCHONDRIAL"/>
    <property type="match status" value="1"/>
</dbReference>
<dbReference type="InterPro" id="IPR006638">
    <property type="entry name" value="Elp3/MiaA/NifB-like_rSAM"/>
</dbReference>
<evidence type="ECO:0000313" key="5">
    <source>
        <dbReference type="Proteomes" id="UP000295304"/>
    </source>
</evidence>
<reference evidence="4 5" key="1">
    <citation type="submission" date="2019-03" db="EMBL/GenBank/DDBJ databases">
        <title>Genomic Encyclopedia of Type Strains, Phase IV (KMG-IV): sequencing the most valuable type-strain genomes for metagenomic binning, comparative biology and taxonomic classification.</title>
        <authorList>
            <person name="Goeker M."/>
        </authorList>
    </citation>
    <scope>NUCLEOTIDE SEQUENCE [LARGE SCALE GENOMIC DNA]</scope>
    <source>
        <strain evidence="4 5">DSM 101688</strain>
    </source>
</reference>
<dbReference type="EMBL" id="SLZW01000001">
    <property type="protein sequence ID" value="TCS64906.1"/>
    <property type="molecule type" value="Genomic_DNA"/>
</dbReference>
<evidence type="ECO:0000313" key="4">
    <source>
        <dbReference type="EMBL" id="TCS64906.1"/>
    </source>
</evidence>
<dbReference type="InterPro" id="IPR004559">
    <property type="entry name" value="HemW-like"/>
</dbReference>
<dbReference type="InterPro" id="IPR010723">
    <property type="entry name" value="HemN_C"/>
</dbReference>
<dbReference type="AlphaFoldDB" id="A0A4R3JI21"/>
<dbReference type="GO" id="GO:0006779">
    <property type="term" value="P:porphyrin-containing compound biosynthetic process"/>
    <property type="evidence" value="ECO:0007669"/>
    <property type="project" value="InterPro"/>
</dbReference>
<keyword evidence="2" id="KW-0479">Metal-binding</keyword>
<dbReference type="PROSITE" id="PS51918">
    <property type="entry name" value="RADICAL_SAM"/>
    <property type="match status" value="1"/>
</dbReference>
<dbReference type="Gene3D" id="3.30.750.200">
    <property type="match status" value="1"/>
</dbReference>
<proteinExistence type="inferred from homology"/>
<evidence type="ECO:0000256" key="2">
    <source>
        <dbReference type="RuleBase" id="RU364116"/>
    </source>
</evidence>
<name>A0A4R3JI21_9PROT</name>
<dbReference type="Proteomes" id="UP000295304">
    <property type="component" value="Unassembled WGS sequence"/>
</dbReference>
<comment type="function">
    <text evidence="2">Probably acts as a heme chaperone, transferring heme to an unknown acceptor. Binds one molecule of heme per monomer, possibly covalently. Binds 1 [4Fe-4S] cluster. The cluster is coordinated with 3 cysteines and an exchangeable S-adenosyl-L-methionine.</text>
</comment>
<dbReference type="InterPro" id="IPR034505">
    <property type="entry name" value="Coproporphyrinogen-III_oxidase"/>
</dbReference>
<comment type="caution">
    <text evidence="4">The sequence shown here is derived from an EMBL/GenBank/DDBJ whole genome shotgun (WGS) entry which is preliminary data.</text>
</comment>
<dbReference type="SFLD" id="SFLDF00562">
    <property type="entry name" value="HemN-like__clustered_with_heat"/>
    <property type="match status" value="1"/>
</dbReference>
<keyword evidence="2" id="KW-0004">4Fe-4S</keyword>
<dbReference type="PANTHER" id="PTHR13932">
    <property type="entry name" value="COPROPORPHYRINIGEN III OXIDASE"/>
    <property type="match status" value="1"/>
</dbReference>
<dbReference type="SUPFAM" id="SSF102114">
    <property type="entry name" value="Radical SAM enzymes"/>
    <property type="match status" value="1"/>
</dbReference>
<dbReference type="Pfam" id="PF04055">
    <property type="entry name" value="Radical_SAM"/>
    <property type="match status" value="1"/>
</dbReference>
<keyword evidence="5" id="KW-1185">Reference proteome</keyword>
<dbReference type="CDD" id="cd01335">
    <property type="entry name" value="Radical_SAM"/>
    <property type="match status" value="1"/>
</dbReference>
<organism evidence="4 5">
    <name type="scientific">Varunaivibrio sulfuroxidans</name>
    <dbReference type="NCBI Taxonomy" id="1773489"/>
    <lineage>
        <taxon>Bacteria</taxon>
        <taxon>Pseudomonadati</taxon>
        <taxon>Pseudomonadota</taxon>
        <taxon>Alphaproteobacteria</taxon>
        <taxon>Rhodospirillales</taxon>
        <taxon>Magnetovibrionaceae</taxon>
        <taxon>Varunaivibrio</taxon>
    </lineage>
</organism>
<feature type="domain" description="Radical SAM core" evidence="3">
    <location>
        <begin position="1"/>
        <end position="233"/>
    </location>
</feature>
<dbReference type="GO" id="GO:0005737">
    <property type="term" value="C:cytoplasm"/>
    <property type="evidence" value="ECO:0007669"/>
    <property type="project" value="UniProtKB-SubCell"/>
</dbReference>
<dbReference type="OrthoDB" id="9808022at2"/>
<keyword evidence="2" id="KW-0143">Chaperone</keyword>
<keyword evidence="2" id="KW-0949">S-adenosyl-L-methionine</keyword>
<evidence type="ECO:0000256" key="1">
    <source>
        <dbReference type="ARBA" id="ARBA00006100"/>
    </source>
</evidence>
<dbReference type="Pfam" id="PF06969">
    <property type="entry name" value="HemN_C"/>
    <property type="match status" value="1"/>
</dbReference>
<dbReference type="SMART" id="SM00729">
    <property type="entry name" value="Elp3"/>
    <property type="match status" value="1"/>
</dbReference>
<accession>A0A4R3JI21</accession>
<dbReference type="SFLD" id="SFLDG01065">
    <property type="entry name" value="anaerobic_coproporphyrinogen-I"/>
    <property type="match status" value="1"/>
</dbReference>
<dbReference type="InterPro" id="IPR058240">
    <property type="entry name" value="rSAM_sf"/>
</dbReference>
<keyword evidence="2" id="KW-0349">Heme</keyword>
<dbReference type="SFLD" id="SFLDF00288">
    <property type="entry name" value="HemN-like__clustered_with_nucl"/>
    <property type="match status" value="1"/>
</dbReference>
<dbReference type="NCBIfam" id="TIGR00539">
    <property type="entry name" value="hemN_rel"/>
    <property type="match status" value="1"/>
</dbReference>
<dbReference type="InterPro" id="IPR007197">
    <property type="entry name" value="rSAM"/>
</dbReference>
<dbReference type="GO" id="GO:0046872">
    <property type="term" value="F:metal ion binding"/>
    <property type="evidence" value="ECO:0007669"/>
    <property type="project" value="UniProtKB-UniRule"/>
</dbReference>
<dbReference type="SFLD" id="SFLDS00029">
    <property type="entry name" value="Radical_SAM"/>
    <property type="match status" value="1"/>
</dbReference>
<gene>
    <name evidence="4" type="ORF">EDD55_101237</name>
</gene>
<keyword evidence="2" id="KW-0411">Iron-sulfur</keyword>